<evidence type="ECO:0000256" key="6">
    <source>
        <dbReference type="ARBA" id="ARBA00022679"/>
    </source>
</evidence>
<evidence type="ECO:0000256" key="3">
    <source>
        <dbReference type="ARBA" id="ARBA00012438"/>
    </source>
</evidence>
<dbReference type="FunFam" id="1.10.287.130:FF:000008">
    <property type="entry name" value="Two-component sensor histidine kinase"/>
    <property type="match status" value="1"/>
</dbReference>
<dbReference type="PANTHER" id="PTHR45453:SF1">
    <property type="entry name" value="PHOSPHATE REGULON SENSOR PROTEIN PHOR"/>
    <property type="match status" value="1"/>
</dbReference>
<dbReference type="InterPro" id="IPR036097">
    <property type="entry name" value="HisK_dim/P_sf"/>
</dbReference>
<keyword evidence="6" id="KW-0808">Transferase</keyword>
<dbReference type="GO" id="GO:0005886">
    <property type="term" value="C:plasma membrane"/>
    <property type="evidence" value="ECO:0007669"/>
    <property type="project" value="UniProtKB-SubCell"/>
</dbReference>
<feature type="region of interest" description="Disordered" evidence="12">
    <location>
        <begin position="1"/>
        <end position="38"/>
    </location>
</feature>
<evidence type="ECO:0000256" key="11">
    <source>
        <dbReference type="ARBA" id="ARBA00023136"/>
    </source>
</evidence>
<dbReference type="PRINTS" id="PR00344">
    <property type="entry name" value="BCTRLSENSOR"/>
</dbReference>
<keyword evidence="15" id="KW-1185">Reference proteome</keyword>
<evidence type="ECO:0000259" key="13">
    <source>
        <dbReference type="PROSITE" id="PS50109"/>
    </source>
</evidence>
<protein>
    <recommendedName>
        <fullName evidence="3">histidine kinase</fullName>
        <ecNumber evidence="3">2.7.13.3</ecNumber>
    </recommendedName>
</protein>
<dbReference type="InterPro" id="IPR003661">
    <property type="entry name" value="HisK_dim/P_dom"/>
</dbReference>
<evidence type="ECO:0000256" key="5">
    <source>
        <dbReference type="ARBA" id="ARBA00022553"/>
    </source>
</evidence>
<evidence type="ECO:0000256" key="2">
    <source>
        <dbReference type="ARBA" id="ARBA00004236"/>
    </source>
</evidence>
<evidence type="ECO:0000256" key="7">
    <source>
        <dbReference type="ARBA" id="ARBA00022741"/>
    </source>
</evidence>
<dbReference type="SUPFAM" id="SSF55874">
    <property type="entry name" value="ATPase domain of HSP90 chaperone/DNA topoisomerase II/histidine kinase"/>
    <property type="match status" value="1"/>
</dbReference>
<keyword evidence="4" id="KW-1003">Cell membrane</keyword>
<reference evidence="14" key="1">
    <citation type="journal article" date="2016" name="Front. Microbiol.">
        <title>Genome Sequence of the Piezophilic, Mesophilic Sulfate-Reducing Bacterium Desulfovibrio indicus J2T.</title>
        <authorList>
            <person name="Cao J."/>
            <person name="Maignien L."/>
            <person name="Shao Z."/>
            <person name="Alain K."/>
            <person name="Jebbar M."/>
        </authorList>
    </citation>
    <scope>NUCLEOTIDE SEQUENCE</scope>
    <source>
        <strain evidence="14">JCM 32048</strain>
    </source>
</reference>
<accession>A0AA37M6J3</accession>
<reference evidence="14" key="2">
    <citation type="submission" date="2021-08" db="EMBL/GenBank/DDBJ databases">
        <authorList>
            <person name="Tani A."/>
            <person name="Ola A."/>
            <person name="Ogura Y."/>
            <person name="Katsura K."/>
            <person name="Hayashi T."/>
        </authorList>
    </citation>
    <scope>NUCLEOTIDE SEQUENCE</scope>
    <source>
        <strain evidence="14">JCM 32048</strain>
    </source>
</reference>
<name>A0AA37M6J3_9HYPH</name>
<keyword evidence="9" id="KW-0067">ATP-binding</keyword>
<sequence length="482" mass="51471">MMPPRATRRPEPGGSLDDLPPDDLPPAALPPAAPTTMPPFLPGASGALTAARRAAWRGALCAVLVVLAIQAWRHGFDLGTGLAGLVALLAGGLAAAPRRGEPVPRSDAAPGRGRHGLAEALLANIPDPVILIDRRSLVIESNAAARALLPSLRPRHPLSFALRDPDVLDGIETVLRTGEPLKTVYSPRVPTERTFEVQIGAMQGGEAGRAGPNLVLFLRDLTSAQRLETMRVDFVANASHELRTPLASLLGFIETLQGPARDDAKARERFLGIMRVQALRMTRLIDDLLSLSRIELRAHVPPTEVVDVGPLARQIADALGVIARERGVAITLDATSGPHRVLGDRDEILRVIENLVENAVKYGGDGGRVELRLETLPAEDGRPPQVEIAVRDEGPGIAPEHLPRLTERFYRVDAVSSRQQGGTGLGLAIVKHILNRHRGRLVIESTPGEGATFRALIPALTPAHGDAKTTADQGQATSRRPV</sequence>
<dbReference type="Pfam" id="PF00512">
    <property type="entry name" value="HisKA"/>
    <property type="match status" value="1"/>
</dbReference>
<dbReference type="CDD" id="cd00082">
    <property type="entry name" value="HisKA"/>
    <property type="match status" value="1"/>
</dbReference>
<evidence type="ECO:0000256" key="1">
    <source>
        <dbReference type="ARBA" id="ARBA00000085"/>
    </source>
</evidence>
<keyword evidence="8" id="KW-0418">Kinase</keyword>
<comment type="caution">
    <text evidence="14">The sequence shown here is derived from an EMBL/GenBank/DDBJ whole genome shotgun (WGS) entry which is preliminary data.</text>
</comment>
<dbReference type="InterPro" id="IPR004358">
    <property type="entry name" value="Sig_transdc_His_kin-like_C"/>
</dbReference>
<proteinExistence type="predicted"/>
<dbReference type="EMBL" id="BPQJ01000029">
    <property type="protein sequence ID" value="GJD64735.1"/>
    <property type="molecule type" value="Genomic_DNA"/>
</dbReference>
<comment type="catalytic activity">
    <reaction evidence="1">
        <text>ATP + protein L-histidine = ADP + protein N-phospho-L-histidine.</text>
        <dbReference type="EC" id="2.7.13.3"/>
    </reaction>
</comment>
<dbReference type="PANTHER" id="PTHR45453">
    <property type="entry name" value="PHOSPHATE REGULON SENSOR PROTEIN PHOR"/>
    <property type="match status" value="1"/>
</dbReference>
<evidence type="ECO:0000256" key="4">
    <source>
        <dbReference type="ARBA" id="ARBA00022475"/>
    </source>
</evidence>
<organism evidence="14 15">
    <name type="scientific">Methylobacterium frigidaeris</name>
    <dbReference type="NCBI Taxonomy" id="2038277"/>
    <lineage>
        <taxon>Bacteria</taxon>
        <taxon>Pseudomonadati</taxon>
        <taxon>Pseudomonadota</taxon>
        <taxon>Alphaproteobacteria</taxon>
        <taxon>Hyphomicrobiales</taxon>
        <taxon>Methylobacteriaceae</taxon>
        <taxon>Methylobacterium</taxon>
    </lineage>
</organism>
<evidence type="ECO:0000256" key="12">
    <source>
        <dbReference type="SAM" id="MobiDB-lite"/>
    </source>
</evidence>
<dbReference type="SMART" id="SM00387">
    <property type="entry name" value="HATPase_c"/>
    <property type="match status" value="1"/>
</dbReference>
<dbReference type="InterPro" id="IPR003594">
    <property type="entry name" value="HATPase_dom"/>
</dbReference>
<dbReference type="GO" id="GO:0004721">
    <property type="term" value="F:phosphoprotein phosphatase activity"/>
    <property type="evidence" value="ECO:0007669"/>
    <property type="project" value="TreeGrafter"/>
</dbReference>
<comment type="subcellular location">
    <subcellularLocation>
        <location evidence="2">Cell membrane</location>
    </subcellularLocation>
</comment>
<feature type="domain" description="Histidine kinase" evidence="13">
    <location>
        <begin position="237"/>
        <end position="461"/>
    </location>
</feature>
<dbReference type="InterPro" id="IPR050351">
    <property type="entry name" value="BphY/WalK/GraS-like"/>
</dbReference>
<evidence type="ECO:0000256" key="10">
    <source>
        <dbReference type="ARBA" id="ARBA00023012"/>
    </source>
</evidence>
<dbReference type="SMART" id="SM00388">
    <property type="entry name" value="HisKA"/>
    <property type="match status" value="1"/>
</dbReference>
<dbReference type="Pfam" id="PF02518">
    <property type="entry name" value="HATPase_c"/>
    <property type="match status" value="1"/>
</dbReference>
<dbReference type="Gene3D" id="1.10.287.130">
    <property type="match status" value="1"/>
</dbReference>
<keyword evidence="5" id="KW-0597">Phosphoprotein</keyword>
<keyword evidence="11" id="KW-0472">Membrane</keyword>
<dbReference type="GO" id="GO:0000155">
    <property type="term" value="F:phosphorelay sensor kinase activity"/>
    <property type="evidence" value="ECO:0007669"/>
    <property type="project" value="InterPro"/>
</dbReference>
<dbReference type="AlphaFoldDB" id="A0AA37M6J3"/>
<dbReference type="Proteomes" id="UP001055286">
    <property type="component" value="Unassembled WGS sequence"/>
</dbReference>
<evidence type="ECO:0000313" key="14">
    <source>
        <dbReference type="EMBL" id="GJD64735.1"/>
    </source>
</evidence>
<dbReference type="InterPro" id="IPR036890">
    <property type="entry name" value="HATPase_C_sf"/>
</dbReference>
<dbReference type="SUPFAM" id="SSF47384">
    <property type="entry name" value="Homodimeric domain of signal transducing histidine kinase"/>
    <property type="match status" value="1"/>
</dbReference>
<feature type="compositionally biased region" description="Pro residues" evidence="12">
    <location>
        <begin position="22"/>
        <end position="38"/>
    </location>
</feature>
<evidence type="ECO:0000313" key="15">
    <source>
        <dbReference type="Proteomes" id="UP001055286"/>
    </source>
</evidence>
<keyword evidence="7" id="KW-0547">Nucleotide-binding</keyword>
<dbReference type="GO" id="GO:0005524">
    <property type="term" value="F:ATP binding"/>
    <property type="evidence" value="ECO:0007669"/>
    <property type="project" value="UniProtKB-KW"/>
</dbReference>
<dbReference type="PROSITE" id="PS50109">
    <property type="entry name" value="HIS_KIN"/>
    <property type="match status" value="1"/>
</dbReference>
<dbReference type="Gene3D" id="3.30.565.10">
    <property type="entry name" value="Histidine kinase-like ATPase, C-terminal domain"/>
    <property type="match status" value="1"/>
</dbReference>
<dbReference type="InterPro" id="IPR005467">
    <property type="entry name" value="His_kinase_dom"/>
</dbReference>
<evidence type="ECO:0000256" key="9">
    <source>
        <dbReference type="ARBA" id="ARBA00022840"/>
    </source>
</evidence>
<gene>
    <name evidence="14" type="primary">sasA_16</name>
    <name evidence="14" type="ORF">MPEAHAMD_4920</name>
</gene>
<dbReference type="GO" id="GO:0016036">
    <property type="term" value="P:cellular response to phosphate starvation"/>
    <property type="evidence" value="ECO:0007669"/>
    <property type="project" value="TreeGrafter"/>
</dbReference>
<dbReference type="FunFam" id="3.30.565.10:FF:000006">
    <property type="entry name" value="Sensor histidine kinase WalK"/>
    <property type="match status" value="1"/>
</dbReference>
<keyword evidence="10" id="KW-0902">Two-component regulatory system</keyword>
<evidence type="ECO:0000256" key="8">
    <source>
        <dbReference type="ARBA" id="ARBA00022777"/>
    </source>
</evidence>
<dbReference type="EC" id="2.7.13.3" evidence="3"/>